<evidence type="ECO:0008006" key="3">
    <source>
        <dbReference type="Google" id="ProtNLM"/>
    </source>
</evidence>
<sequence>MHIENIQKIIECRKILERELYVRHTLITYDLILDILQAHLEGKSSSIKELCAVSIRSTLNTRKHINFLQRDGLVEFSNGVHDKRLRLVTATPKLIHLVDNLLNGWSL</sequence>
<reference evidence="2" key="1">
    <citation type="submission" date="2017-08" db="EMBL/GenBank/DDBJ databases">
        <authorList>
            <person name="Varghese N."/>
            <person name="Submissions S."/>
        </authorList>
    </citation>
    <scope>NUCLEOTIDE SEQUENCE [LARGE SCALE GENOMIC DNA]</scope>
    <source>
        <strain evidence="2">AP-Melu-1000-B4</strain>
    </source>
</reference>
<dbReference type="InterPro" id="IPR036388">
    <property type="entry name" value="WH-like_DNA-bd_sf"/>
</dbReference>
<dbReference type="EMBL" id="OANS01000005">
    <property type="protein sequence ID" value="SNX29563.1"/>
    <property type="molecule type" value="Genomic_DNA"/>
</dbReference>
<dbReference type="Gene3D" id="1.10.10.10">
    <property type="entry name" value="Winged helix-like DNA-binding domain superfamily/Winged helix DNA-binding domain"/>
    <property type="match status" value="1"/>
</dbReference>
<proteinExistence type="predicted"/>
<keyword evidence="2" id="KW-1185">Reference proteome</keyword>
<dbReference type="SUPFAM" id="SSF46785">
    <property type="entry name" value="Winged helix' DNA-binding domain"/>
    <property type="match status" value="1"/>
</dbReference>
<dbReference type="InterPro" id="IPR036390">
    <property type="entry name" value="WH_DNA-bd_sf"/>
</dbReference>
<protein>
    <recommendedName>
        <fullName evidence="3">Winged helix DNA-binding domain-containing protein</fullName>
    </recommendedName>
</protein>
<evidence type="ECO:0000313" key="2">
    <source>
        <dbReference type="Proteomes" id="UP000218069"/>
    </source>
</evidence>
<organism evidence="1 2">
    <name type="scientific">Polynucleobacter meluiroseus</name>
    <dbReference type="NCBI Taxonomy" id="1938814"/>
    <lineage>
        <taxon>Bacteria</taxon>
        <taxon>Pseudomonadati</taxon>
        <taxon>Pseudomonadota</taxon>
        <taxon>Betaproteobacteria</taxon>
        <taxon>Burkholderiales</taxon>
        <taxon>Burkholderiaceae</taxon>
        <taxon>Polynucleobacter</taxon>
    </lineage>
</organism>
<accession>A0A240E2U0</accession>
<evidence type="ECO:0000313" key="1">
    <source>
        <dbReference type="EMBL" id="SNX29563.1"/>
    </source>
</evidence>
<gene>
    <name evidence="1" type="ORF">SAMN06295945_1943</name>
</gene>
<dbReference type="AlphaFoldDB" id="A0A240E2U0"/>
<name>A0A240E2U0_9BURK</name>
<dbReference type="Proteomes" id="UP000218069">
    <property type="component" value="Unassembled WGS sequence"/>
</dbReference>